<dbReference type="GO" id="GO:0004017">
    <property type="term" value="F:AMP kinase activity"/>
    <property type="evidence" value="ECO:0007669"/>
    <property type="project" value="UniProtKB-EC"/>
</dbReference>
<gene>
    <name evidence="7" type="ORF">A2931_01865</name>
</gene>
<reference evidence="7 8" key="1">
    <citation type="journal article" date="2016" name="Nat. Commun.">
        <title>Thousands of microbial genomes shed light on interconnected biogeochemical processes in an aquifer system.</title>
        <authorList>
            <person name="Anantharaman K."/>
            <person name="Brown C.T."/>
            <person name="Hug L.A."/>
            <person name="Sharon I."/>
            <person name="Castelle C.J."/>
            <person name="Probst A.J."/>
            <person name="Thomas B.C."/>
            <person name="Singh A."/>
            <person name="Wilkins M.J."/>
            <person name="Karaoz U."/>
            <person name="Brodie E.L."/>
            <person name="Williams K.H."/>
            <person name="Hubbard S.S."/>
            <person name="Banfield J.F."/>
        </authorList>
    </citation>
    <scope>NUCLEOTIDE SEQUENCE [LARGE SCALE GENOMIC DNA]</scope>
</reference>
<dbReference type="Gene3D" id="3.40.50.300">
    <property type="entry name" value="P-loop containing nucleotide triphosphate hydrolases"/>
    <property type="match status" value="1"/>
</dbReference>
<comment type="catalytic activity">
    <reaction evidence="6">
        <text>AMP + ATP = 2 ADP</text>
        <dbReference type="Rhea" id="RHEA:12973"/>
        <dbReference type="ChEBI" id="CHEBI:30616"/>
        <dbReference type="ChEBI" id="CHEBI:456215"/>
        <dbReference type="ChEBI" id="CHEBI:456216"/>
        <dbReference type="EC" id="2.7.4.3"/>
    </reaction>
</comment>
<proteinExistence type="inferred from homology"/>
<dbReference type="InterPro" id="IPR000850">
    <property type="entry name" value="Adenylat/UMP-CMP_kin"/>
</dbReference>
<dbReference type="PANTHER" id="PTHR23359">
    <property type="entry name" value="NUCLEOTIDE KINASE"/>
    <property type="match status" value="1"/>
</dbReference>
<keyword evidence="1 5" id="KW-0808">Transferase</keyword>
<comment type="caution">
    <text evidence="7">The sequence shown here is derived from an EMBL/GenBank/DDBJ whole genome shotgun (WGS) entry which is preliminary data.</text>
</comment>
<keyword evidence="3 6" id="KW-0547">Nucleotide-binding</keyword>
<accession>A0A1G2EY49</accession>
<dbReference type="EMBL" id="MHMQ01000014">
    <property type="protein sequence ID" value="OGZ30729.1"/>
    <property type="molecule type" value="Genomic_DNA"/>
</dbReference>
<comment type="subcellular location">
    <subcellularLocation>
        <location evidence="6">Cytoplasm</location>
    </subcellularLocation>
</comment>
<sequence>MVMNEPMVFLFFGIPGSGKGTQADLLAKKFGVEHFTTSKALKEYMASHDDSETREQKEVYKKGVLNDPSWVLRVVEEKTSEIHDQGRGLVYDGSPRTLYEAENLLPFLVNLFGKENIKAIRLAVSTDEIKRRLERRVVCDKNTAHSYTTNGGFRIGEVCPAGDGGILQRRDLDNPKIIETRLDEFNKRTEPAIEFFEKNHGVIKINGEQSVEDVHRDVIKALEPKK</sequence>
<dbReference type="EC" id="2.7.4.3" evidence="6"/>
<dbReference type="Proteomes" id="UP000177486">
    <property type="component" value="Unassembled WGS sequence"/>
</dbReference>
<keyword evidence="6" id="KW-0067">ATP-binding</keyword>
<dbReference type="GO" id="GO:0005737">
    <property type="term" value="C:cytoplasm"/>
    <property type="evidence" value="ECO:0007669"/>
    <property type="project" value="UniProtKB-SubCell"/>
</dbReference>
<dbReference type="SUPFAM" id="SSF52540">
    <property type="entry name" value="P-loop containing nucleoside triphosphate hydrolases"/>
    <property type="match status" value="1"/>
</dbReference>
<evidence type="ECO:0000256" key="1">
    <source>
        <dbReference type="ARBA" id="ARBA00022679"/>
    </source>
</evidence>
<dbReference type="GO" id="GO:0005524">
    <property type="term" value="F:ATP binding"/>
    <property type="evidence" value="ECO:0007669"/>
    <property type="project" value="UniProtKB-KW"/>
</dbReference>
<protein>
    <recommendedName>
        <fullName evidence="6">Adenylate kinase</fullName>
        <ecNumber evidence="6">2.7.4.3</ecNumber>
    </recommendedName>
</protein>
<name>A0A1G2EY49_9BACT</name>
<evidence type="ECO:0000313" key="7">
    <source>
        <dbReference type="EMBL" id="OGZ30729.1"/>
    </source>
</evidence>
<evidence type="ECO:0000256" key="3">
    <source>
        <dbReference type="ARBA" id="ARBA00022741"/>
    </source>
</evidence>
<organism evidence="7 8">
    <name type="scientific">Candidatus Niyogibacteria bacterium RIFCSPLOWO2_01_FULL_45_48</name>
    <dbReference type="NCBI Taxonomy" id="1801724"/>
    <lineage>
        <taxon>Bacteria</taxon>
        <taxon>Candidatus Niyogiibacteriota</taxon>
    </lineage>
</organism>
<dbReference type="InterPro" id="IPR027417">
    <property type="entry name" value="P-loop_NTPase"/>
</dbReference>
<comment type="similarity">
    <text evidence="5">Belongs to the adenylate kinase family.</text>
</comment>
<dbReference type="PRINTS" id="PR00094">
    <property type="entry name" value="ADENYLTKNASE"/>
</dbReference>
<dbReference type="AlphaFoldDB" id="A0A1G2EY49"/>
<keyword evidence="2" id="KW-0545">Nucleotide biosynthesis</keyword>
<comment type="subunit">
    <text evidence="6">Monomer.</text>
</comment>
<dbReference type="CDD" id="cd01428">
    <property type="entry name" value="ADK"/>
    <property type="match status" value="1"/>
</dbReference>
<evidence type="ECO:0000256" key="5">
    <source>
        <dbReference type="RuleBase" id="RU003330"/>
    </source>
</evidence>
<evidence type="ECO:0000256" key="2">
    <source>
        <dbReference type="ARBA" id="ARBA00022727"/>
    </source>
</evidence>
<dbReference type="Pfam" id="PF00406">
    <property type="entry name" value="ADK"/>
    <property type="match status" value="1"/>
</dbReference>
<evidence type="ECO:0000256" key="6">
    <source>
        <dbReference type="RuleBase" id="RU003331"/>
    </source>
</evidence>
<evidence type="ECO:0000313" key="8">
    <source>
        <dbReference type="Proteomes" id="UP000177486"/>
    </source>
</evidence>
<evidence type="ECO:0000256" key="4">
    <source>
        <dbReference type="ARBA" id="ARBA00022777"/>
    </source>
</evidence>
<keyword evidence="4 5" id="KW-0418">Kinase</keyword>